<dbReference type="OrthoDB" id="4062651at2759"/>
<dbReference type="InterPro" id="IPR011009">
    <property type="entry name" value="Kinase-like_dom_sf"/>
</dbReference>
<dbReference type="InterPro" id="IPR008266">
    <property type="entry name" value="Tyr_kinase_AS"/>
</dbReference>
<dbReference type="AlphaFoldDB" id="A0A9P5NVS0"/>
<proteinExistence type="predicted"/>
<dbReference type="PROSITE" id="PS00109">
    <property type="entry name" value="PROTEIN_KINASE_TYR"/>
    <property type="match status" value="1"/>
</dbReference>
<evidence type="ECO:0000313" key="2">
    <source>
        <dbReference type="EMBL" id="KAF8906953.1"/>
    </source>
</evidence>
<sequence>MSIHVTAAESTIPGQVAAAVPTAKKPSTGKKPLAARKPFGDKMTGKTSSGSKTSKCKAGDDPSQSTRKKQKEDEDNLEDQASEIAELIGPLIEELEGIIRTFVEYKDEPWYKDLVLRSQLIPMLPLTVTHRLELVDRPELKAFRFSSADTFTFSPDKDVPDGYEYSYNMLLIKFRDLDRHRRIAISSSFQPPAPSTYCLYPTYKLWQLRYPQAAVRDGCATDFPLPLELFHHAFRVFTYWATWPLPLLGSSTPDKRKGLNINLEDRIRVFQAVNELLQVMPCFFSAHDDRLRAFRLAFQNCFRVDEGSDYQWVLSEPADQGTSQGSVKYRVDAVYRHKRSLVPIIFLEVKLEEGIGGNAFWQNHHLYQAYVEKNPTAHFNGAPPMFFVQLAGTKLGIAGGFCDAIDKPPVALQLGSTVNLQEDRIGYNLTEGIKYIWALTQAIQSIPIGDRIEVTDVLFPGVVYLTKYHYQGDHIPEPLRTRLREEESIVKIIYSGLLMERYGLDVHAYLAQHDMAPNYYLCHHNNFKDIPGPPLEVYYFMEYLRPPPPPPLNTSSQGWLFLYDLEQKYPEVASSSKDQIMSALLQILDVLKEKGYVHGDLRMNNLMVHIEISTLADGSLICKILSRLGSNLPYIKVIDFDWAGLAGEVNYPPHRNIAVSWPGQAGFPIMRSHDQKW</sequence>
<evidence type="ECO:0000256" key="1">
    <source>
        <dbReference type="SAM" id="MobiDB-lite"/>
    </source>
</evidence>
<dbReference type="EMBL" id="JADNYJ010000016">
    <property type="protein sequence ID" value="KAF8906953.1"/>
    <property type="molecule type" value="Genomic_DNA"/>
</dbReference>
<dbReference type="Proteomes" id="UP000724874">
    <property type="component" value="Unassembled WGS sequence"/>
</dbReference>
<dbReference type="GO" id="GO:0004672">
    <property type="term" value="F:protein kinase activity"/>
    <property type="evidence" value="ECO:0007669"/>
    <property type="project" value="InterPro"/>
</dbReference>
<dbReference type="SUPFAM" id="SSF56112">
    <property type="entry name" value="Protein kinase-like (PK-like)"/>
    <property type="match status" value="1"/>
</dbReference>
<comment type="caution">
    <text evidence="2">The sequence shown here is derived from an EMBL/GenBank/DDBJ whole genome shotgun (WGS) entry which is preliminary data.</text>
</comment>
<name>A0A9P5NVS0_GYMJU</name>
<accession>A0A9P5NVS0</accession>
<reference evidence="2" key="1">
    <citation type="submission" date="2020-11" db="EMBL/GenBank/DDBJ databases">
        <authorList>
            <consortium name="DOE Joint Genome Institute"/>
            <person name="Ahrendt S."/>
            <person name="Riley R."/>
            <person name="Andreopoulos W."/>
            <person name="LaButti K."/>
            <person name="Pangilinan J."/>
            <person name="Ruiz-duenas F.J."/>
            <person name="Barrasa J.M."/>
            <person name="Sanchez-Garcia M."/>
            <person name="Camarero S."/>
            <person name="Miyauchi S."/>
            <person name="Serrano A."/>
            <person name="Linde D."/>
            <person name="Babiker R."/>
            <person name="Drula E."/>
            <person name="Ayuso-Fernandez I."/>
            <person name="Pacheco R."/>
            <person name="Padilla G."/>
            <person name="Ferreira P."/>
            <person name="Barriuso J."/>
            <person name="Kellner H."/>
            <person name="Castanera R."/>
            <person name="Alfaro M."/>
            <person name="Ramirez L."/>
            <person name="Pisabarro A.G."/>
            <person name="Kuo A."/>
            <person name="Tritt A."/>
            <person name="Lipzen A."/>
            <person name="He G."/>
            <person name="Yan M."/>
            <person name="Ng V."/>
            <person name="Cullen D."/>
            <person name="Martin F."/>
            <person name="Rosso M.-N."/>
            <person name="Henrissat B."/>
            <person name="Hibbett D."/>
            <person name="Martinez A.T."/>
            <person name="Grigoriev I.V."/>
        </authorList>
    </citation>
    <scope>NUCLEOTIDE SEQUENCE</scope>
    <source>
        <strain evidence="2">AH 44721</strain>
    </source>
</reference>
<feature type="region of interest" description="Disordered" evidence="1">
    <location>
        <begin position="1"/>
        <end position="78"/>
    </location>
</feature>
<evidence type="ECO:0000313" key="3">
    <source>
        <dbReference type="Proteomes" id="UP000724874"/>
    </source>
</evidence>
<protein>
    <submittedName>
        <fullName evidence="2">Uncharacterized protein</fullName>
    </submittedName>
</protein>
<gene>
    <name evidence="2" type="ORF">CPB84DRAFT_1844088</name>
</gene>
<keyword evidence="3" id="KW-1185">Reference proteome</keyword>
<organism evidence="2 3">
    <name type="scientific">Gymnopilus junonius</name>
    <name type="common">Spectacular rustgill mushroom</name>
    <name type="synonym">Gymnopilus spectabilis subsp. junonius</name>
    <dbReference type="NCBI Taxonomy" id="109634"/>
    <lineage>
        <taxon>Eukaryota</taxon>
        <taxon>Fungi</taxon>
        <taxon>Dikarya</taxon>
        <taxon>Basidiomycota</taxon>
        <taxon>Agaricomycotina</taxon>
        <taxon>Agaricomycetes</taxon>
        <taxon>Agaricomycetidae</taxon>
        <taxon>Agaricales</taxon>
        <taxon>Agaricineae</taxon>
        <taxon>Hymenogastraceae</taxon>
        <taxon>Gymnopilus</taxon>
    </lineage>
</organism>